<proteinExistence type="predicted"/>
<dbReference type="EMBL" id="JABSTV010001248">
    <property type="protein sequence ID" value="KAH7969094.1"/>
    <property type="molecule type" value="Genomic_DNA"/>
</dbReference>
<dbReference type="PANTHER" id="PTHR24406">
    <property type="entry name" value="TRANSCRIPTIONAL REPRESSOR CTCFL-RELATED"/>
    <property type="match status" value="1"/>
</dbReference>
<dbReference type="Proteomes" id="UP000821837">
    <property type="component" value="Unassembled WGS sequence"/>
</dbReference>
<evidence type="ECO:0000313" key="11">
    <source>
        <dbReference type="Proteomes" id="UP000821837"/>
    </source>
</evidence>
<dbReference type="GO" id="GO:0005634">
    <property type="term" value="C:nucleus"/>
    <property type="evidence" value="ECO:0007669"/>
    <property type="project" value="UniProtKB-SubCell"/>
</dbReference>
<keyword evidence="6" id="KW-0539">Nucleus</keyword>
<feature type="domain" description="C2H2-type" evidence="9">
    <location>
        <begin position="71"/>
        <end position="89"/>
    </location>
</feature>
<evidence type="ECO:0000259" key="9">
    <source>
        <dbReference type="PROSITE" id="PS50157"/>
    </source>
</evidence>
<reference evidence="10" key="1">
    <citation type="journal article" date="2020" name="Cell">
        <title>Large-Scale Comparative Analyses of Tick Genomes Elucidate Their Genetic Diversity and Vector Capacities.</title>
        <authorList>
            <consortium name="Tick Genome and Microbiome Consortium (TIGMIC)"/>
            <person name="Jia N."/>
            <person name="Wang J."/>
            <person name="Shi W."/>
            <person name="Du L."/>
            <person name="Sun Y."/>
            <person name="Zhan W."/>
            <person name="Jiang J.F."/>
            <person name="Wang Q."/>
            <person name="Zhang B."/>
            <person name="Ji P."/>
            <person name="Bell-Sakyi L."/>
            <person name="Cui X.M."/>
            <person name="Yuan T.T."/>
            <person name="Jiang B.G."/>
            <person name="Yang W.F."/>
            <person name="Lam T.T."/>
            <person name="Chang Q.C."/>
            <person name="Ding S.J."/>
            <person name="Wang X.J."/>
            <person name="Zhu J.G."/>
            <person name="Ruan X.D."/>
            <person name="Zhao L."/>
            <person name="Wei J.T."/>
            <person name="Ye R.Z."/>
            <person name="Que T.C."/>
            <person name="Du C.H."/>
            <person name="Zhou Y.H."/>
            <person name="Cheng J.X."/>
            <person name="Dai P.F."/>
            <person name="Guo W.B."/>
            <person name="Han X.H."/>
            <person name="Huang E.J."/>
            <person name="Li L.F."/>
            <person name="Wei W."/>
            <person name="Gao Y.C."/>
            <person name="Liu J.Z."/>
            <person name="Shao H.Z."/>
            <person name="Wang X."/>
            <person name="Wang C.C."/>
            <person name="Yang T.C."/>
            <person name="Huo Q.B."/>
            <person name="Li W."/>
            <person name="Chen H.Y."/>
            <person name="Chen S.E."/>
            <person name="Zhou L.G."/>
            <person name="Ni X.B."/>
            <person name="Tian J.H."/>
            <person name="Sheng Y."/>
            <person name="Liu T."/>
            <person name="Pan Y.S."/>
            <person name="Xia L.Y."/>
            <person name="Li J."/>
            <person name="Zhao F."/>
            <person name="Cao W.C."/>
        </authorList>
    </citation>
    <scope>NUCLEOTIDE SEQUENCE</scope>
    <source>
        <strain evidence="10">Rsan-2018</strain>
    </source>
</reference>
<dbReference type="AlphaFoldDB" id="A0A9D4Q752"/>
<comment type="caution">
    <text evidence="10">The sequence shown here is derived from an EMBL/GenBank/DDBJ whole genome shotgun (WGS) entry which is preliminary data.</text>
</comment>
<evidence type="ECO:0000256" key="3">
    <source>
        <dbReference type="ARBA" id="ARBA00022737"/>
    </source>
</evidence>
<dbReference type="InterPro" id="IPR050888">
    <property type="entry name" value="ZnF_C2H2-type_TF"/>
</dbReference>
<feature type="domain" description="C2H2-type" evidence="9">
    <location>
        <begin position="43"/>
        <end position="70"/>
    </location>
</feature>
<evidence type="ECO:0000313" key="10">
    <source>
        <dbReference type="EMBL" id="KAH7969094.1"/>
    </source>
</evidence>
<keyword evidence="5" id="KW-0862">Zinc</keyword>
<dbReference type="InterPro" id="IPR013087">
    <property type="entry name" value="Znf_C2H2_type"/>
</dbReference>
<accession>A0A9D4Q752</accession>
<dbReference type="SUPFAM" id="SSF57667">
    <property type="entry name" value="beta-beta-alpha zinc fingers"/>
    <property type="match status" value="1"/>
</dbReference>
<organism evidence="10 11">
    <name type="scientific">Rhipicephalus sanguineus</name>
    <name type="common">Brown dog tick</name>
    <name type="synonym">Ixodes sanguineus</name>
    <dbReference type="NCBI Taxonomy" id="34632"/>
    <lineage>
        <taxon>Eukaryota</taxon>
        <taxon>Metazoa</taxon>
        <taxon>Ecdysozoa</taxon>
        <taxon>Arthropoda</taxon>
        <taxon>Chelicerata</taxon>
        <taxon>Arachnida</taxon>
        <taxon>Acari</taxon>
        <taxon>Parasitiformes</taxon>
        <taxon>Ixodida</taxon>
        <taxon>Ixodoidea</taxon>
        <taxon>Ixodidae</taxon>
        <taxon>Rhipicephalinae</taxon>
        <taxon>Rhipicephalus</taxon>
        <taxon>Rhipicephalus</taxon>
    </lineage>
</organism>
<name>A0A9D4Q752_RHISA</name>
<dbReference type="Gene3D" id="3.30.160.60">
    <property type="entry name" value="Classic Zinc Finger"/>
    <property type="match status" value="2"/>
</dbReference>
<evidence type="ECO:0000256" key="1">
    <source>
        <dbReference type="ARBA" id="ARBA00004123"/>
    </source>
</evidence>
<evidence type="ECO:0000256" key="7">
    <source>
        <dbReference type="PROSITE-ProRule" id="PRU00042"/>
    </source>
</evidence>
<evidence type="ECO:0000256" key="6">
    <source>
        <dbReference type="ARBA" id="ARBA00023242"/>
    </source>
</evidence>
<keyword evidence="11" id="KW-1185">Reference proteome</keyword>
<keyword evidence="3" id="KW-0677">Repeat</keyword>
<protein>
    <recommendedName>
        <fullName evidence="9">C2H2-type domain-containing protein</fullName>
    </recommendedName>
</protein>
<dbReference type="Pfam" id="PF00096">
    <property type="entry name" value="zf-C2H2"/>
    <property type="match status" value="1"/>
</dbReference>
<evidence type="ECO:0000256" key="5">
    <source>
        <dbReference type="ARBA" id="ARBA00022833"/>
    </source>
</evidence>
<dbReference type="InterPro" id="IPR036236">
    <property type="entry name" value="Znf_C2H2_sf"/>
</dbReference>
<comment type="subcellular location">
    <subcellularLocation>
        <location evidence="1">Nucleus</location>
    </subcellularLocation>
</comment>
<dbReference type="FunFam" id="3.30.160.60:FF:000688">
    <property type="entry name" value="zinc finger protein 197 isoform X1"/>
    <property type="match status" value="1"/>
</dbReference>
<evidence type="ECO:0000256" key="2">
    <source>
        <dbReference type="ARBA" id="ARBA00022723"/>
    </source>
</evidence>
<reference evidence="10" key="2">
    <citation type="submission" date="2021-09" db="EMBL/GenBank/DDBJ databases">
        <authorList>
            <person name="Jia N."/>
            <person name="Wang J."/>
            <person name="Shi W."/>
            <person name="Du L."/>
            <person name="Sun Y."/>
            <person name="Zhan W."/>
            <person name="Jiang J."/>
            <person name="Wang Q."/>
            <person name="Zhang B."/>
            <person name="Ji P."/>
            <person name="Sakyi L.B."/>
            <person name="Cui X."/>
            <person name="Yuan T."/>
            <person name="Jiang B."/>
            <person name="Yang W."/>
            <person name="Lam T.T.-Y."/>
            <person name="Chang Q."/>
            <person name="Ding S."/>
            <person name="Wang X."/>
            <person name="Zhu J."/>
            <person name="Ruan X."/>
            <person name="Zhao L."/>
            <person name="Wei J."/>
            <person name="Que T."/>
            <person name="Du C."/>
            <person name="Cheng J."/>
            <person name="Dai P."/>
            <person name="Han X."/>
            <person name="Huang E."/>
            <person name="Gao Y."/>
            <person name="Liu J."/>
            <person name="Shao H."/>
            <person name="Ye R."/>
            <person name="Li L."/>
            <person name="Wei W."/>
            <person name="Wang X."/>
            <person name="Wang C."/>
            <person name="Huo Q."/>
            <person name="Li W."/>
            <person name="Guo W."/>
            <person name="Chen H."/>
            <person name="Chen S."/>
            <person name="Zhou L."/>
            <person name="Zhou L."/>
            <person name="Ni X."/>
            <person name="Tian J."/>
            <person name="Zhou Y."/>
            <person name="Sheng Y."/>
            <person name="Liu T."/>
            <person name="Pan Y."/>
            <person name="Xia L."/>
            <person name="Li J."/>
            <person name="Zhao F."/>
            <person name="Cao W."/>
        </authorList>
    </citation>
    <scope>NUCLEOTIDE SEQUENCE</scope>
    <source>
        <strain evidence="10">Rsan-2018</strain>
        <tissue evidence="10">Larvae</tissue>
    </source>
</reference>
<evidence type="ECO:0000256" key="4">
    <source>
        <dbReference type="ARBA" id="ARBA00022771"/>
    </source>
</evidence>
<keyword evidence="8" id="KW-0732">Signal</keyword>
<keyword evidence="4 7" id="KW-0863">Zinc-finger</keyword>
<dbReference type="SMART" id="SM00355">
    <property type="entry name" value="ZnF_C2H2"/>
    <property type="match status" value="3"/>
</dbReference>
<feature type="signal peptide" evidence="8">
    <location>
        <begin position="1"/>
        <end position="23"/>
    </location>
</feature>
<gene>
    <name evidence="10" type="ORF">HPB52_014578</name>
</gene>
<dbReference type="OrthoDB" id="9984614at2759"/>
<feature type="chain" id="PRO_5038702120" description="C2H2-type domain-containing protein" evidence="8">
    <location>
        <begin position="24"/>
        <end position="129"/>
    </location>
</feature>
<evidence type="ECO:0000256" key="8">
    <source>
        <dbReference type="SAM" id="SignalP"/>
    </source>
</evidence>
<keyword evidence="2" id="KW-0479">Metal-binding</keyword>
<dbReference type="PROSITE" id="PS50157">
    <property type="entry name" value="ZINC_FINGER_C2H2_2"/>
    <property type="match status" value="2"/>
</dbReference>
<sequence>MSCNPSQLTLLLFFFSFLPFPPGPRIVGDGTAGKPSQEPAPRLVCQFCNYSTVYTTTMVRHVRTHTGERPYRCVSCEKGFTTKQQLEKHCSQPSKPCFKPFACSYCPERFPSDALLSRHRCMRNTFSSY</sequence>
<dbReference type="GO" id="GO:0008270">
    <property type="term" value="F:zinc ion binding"/>
    <property type="evidence" value="ECO:0007669"/>
    <property type="project" value="UniProtKB-KW"/>
</dbReference>